<sequence length="90" mass="10390">MRRPESDIVKMGKININKICQVGYRRIDAWQFGWNVGFIGSMVDDPEAAKQMEGLLPVEYGIYKAEGIRGISFDHIINLWMNQDSFGYPY</sequence>
<dbReference type="AlphaFoldDB" id="A0AAW1V1G4"/>
<reference evidence="1 2" key="1">
    <citation type="submission" date="2023-03" db="EMBL/GenBank/DDBJ databases">
        <title>Genome insight into feeding habits of ladybird beetles.</title>
        <authorList>
            <person name="Li H.-S."/>
            <person name="Huang Y.-H."/>
            <person name="Pang H."/>
        </authorList>
    </citation>
    <scope>NUCLEOTIDE SEQUENCE [LARGE SCALE GENOMIC DNA]</scope>
    <source>
        <strain evidence="1">SYSU_2023b</strain>
        <tissue evidence="1">Whole body</tissue>
    </source>
</reference>
<protein>
    <submittedName>
        <fullName evidence="1">Uncharacterized protein</fullName>
    </submittedName>
</protein>
<gene>
    <name evidence="1" type="ORF">WA026_021603</name>
</gene>
<proteinExistence type="predicted"/>
<evidence type="ECO:0000313" key="2">
    <source>
        <dbReference type="Proteomes" id="UP001431783"/>
    </source>
</evidence>
<dbReference type="EMBL" id="JARQZJ010000107">
    <property type="protein sequence ID" value="KAK9887295.1"/>
    <property type="molecule type" value="Genomic_DNA"/>
</dbReference>
<accession>A0AAW1V1G4</accession>
<organism evidence="1 2">
    <name type="scientific">Henosepilachna vigintioctopunctata</name>
    <dbReference type="NCBI Taxonomy" id="420089"/>
    <lineage>
        <taxon>Eukaryota</taxon>
        <taxon>Metazoa</taxon>
        <taxon>Ecdysozoa</taxon>
        <taxon>Arthropoda</taxon>
        <taxon>Hexapoda</taxon>
        <taxon>Insecta</taxon>
        <taxon>Pterygota</taxon>
        <taxon>Neoptera</taxon>
        <taxon>Endopterygota</taxon>
        <taxon>Coleoptera</taxon>
        <taxon>Polyphaga</taxon>
        <taxon>Cucujiformia</taxon>
        <taxon>Coccinelloidea</taxon>
        <taxon>Coccinellidae</taxon>
        <taxon>Epilachninae</taxon>
        <taxon>Epilachnini</taxon>
        <taxon>Henosepilachna</taxon>
    </lineage>
</organism>
<keyword evidence="2" id="KW-1185">Reference proteome</keyword>
<comment type="caution">
    <text evidence="1">The sequence shown here is derived from an EMBL/GenBank/DDBJ whole genome shotgun (WGS) entry which is preliminary data.</text>
</comment>
<evidence type="ECO:0000313" key="1">
    <source>
        <dbReference type="EMBL" id="KAK9887295.1"/>
    </source>
</evidence>
<name>A0AAW1V1G4_9CUCU</name>
<dbReference type="Proteomes" id="UP001431783">
    <property type="component" value="Unassembled WGS sequence"/>
</dbReference>